<dbReference type="Pfam" id="PF00531">
    <property type="entry name" value="Death"/>
    <property type="match status" value="1"/>
</dbReference>
<evidence type="ECO:0000256" key="1">
    <source>
        <dbReference type="ARBA" id="ARBA00022703"/>
    </source>
</evidence>
<reference evidence="4 5" key="1">
    <citation type="submission" date="2024-11" db="EMBL/GenBank/DDBJ databases">
        <title>Chromosome-level genome assembly of the freshwater bivalve Anodonta woodiana.</title>
        <authorList>
            <person name="Chen X."/>
        </authorList>
    </citation>
    <scope>NUCLEOTIDE SEQUENCE [LARGE SCALE GENOMIC DNA]</scope>
    <source>
        <strain evidence="4">MN2024</strain>
        <tissue evidence="4">Gills</tissue>
    </source>
</reference>
<dbReference type="InterPro" id="IPR001875">
    <property type="entry name" value="DED_dom"/>
</dbReference>
<name>A0ABD3WPK6_SINWO</name>
<sequence length="240" mass="28112">MGDYRAMLIELASKIRPDDLRNMLFALKEVIKKRESEKIKTAIDLWDALEDREYIGRDNLEQLKHLLRSCMDGRTDGLRIVEDYEAKRAQQRQQLPFTELPNSQSPQIVYVNLPPHLIPNPAQRTQNGMSYSDYAKQQTGNKTEQRKYAGHDLSKEINFLTRNLGRNWRFFMRALGVDDTVIEHVEGQYRTVRDQIYYCMQEWIQDQKQGATKERIIQALRDSSVERNDLAAGLELGDYK</sequence>
<proteinExistence type="predicted"/>
<comment type="caution">
    <text evidence="4">The sequence shown here is derived from an EMBL/GenBank/DDBJ whole genome shotgun (WGS) entry which is preliminary data.</text>
</comment>
<dbReference type="GO" id="GO:0042981">
    <property type="term" value="P:regulation of apoptotic process"/>
    <property type="evidence" value="ECO:0007669"/>
    <property type="project" value="UniProtKB-ARBA"/>
</dbReference>
<dbReference type="GO" id="GO:0006915">
    <property type="term" value="P:apoptotic process"/>
    <property type="evidence" value="ECO:0007669"/>
    <property type="project" value="UniProtKB-KW"/>
</dbReference>
<dbReference type="PROSITE" id="PS50017">
    <property type="entry name" value="DEATH_DOMAIN"/>
    <property type="match status" value="1"/>
</dbReference>
<accession>A0ABD3WPK6</accession>
<dbReference type="Pfam" id="PF01335">
    <property type="entry name" value="DED"/>
    <property type="match status" value="1"/>
</dbReference>
<dbReference type="Proteomes" id="UP001634394">
    <property type="component" value="Unassembled WGS sequence"/>
</dbReference>
<organism evidence="4 5">
    <name type="scientific">Sinanodonta woodiana</name>
    <name type="common">Chinese pond mussel</name>
    <name type="synonym">Anodonta woodiana</name>
    <dbReference type="NCBI Taxonomy" id="1069815"/>
    <lineage>
        <taxon>Eukaryota</taxon>
        <taxon>Metazoa</taxon>
        <taxon>Spiralia</taxon>
        <taxon>Lophotrochozoa</taxon>
        <taxon>Mollusca</taxon>
        <taxon>Bivalvia</taxon>
        <taxon>Autobranchia</taxon>
        <taxon>Heteroconchia</taxon>
        <taxon>Palaeoheterodonta</taxon>
        <taxon>Unionida</taxon>
        <taxon>Unionoidea</taxon>
        <taxon>Unionidae</taxon>
        <taxon>Unioninae</taxon>
        <taxon>Sinanodonta</taxon>
    </lineage>
</organism>
<dbReference type="SMART" id="SM00031">
    <property type="entry name" value="DED"/>
    <property type="match status" value="1"/>
</dbReference>
<dbReference type="PROSITE" id="PS50168">
    <property type="entry name" value="DED"/>
    <property type="match status" value="1"/>
</dbReference>
<dbReference type="PANTHER" id="PTHR48169">
    <property type="entry name" value="DED DOMAIN-CONTAINING PROTEIN"/>
    <property type="match status" value="1"/>
</dbReference>
<evidence type="ECO:0000313" key="5">
    <source>
        <dbReference type="Proteomes" id="UP001634394"/>
    </source>
</evidence>
<evidence type="ECO:0000313" key="4">
    <source>
        <dbReference type="EMBL" id="KAL3875401.1"/>
    </source>
</evidence>
<dbReference type="InterPro" id="IPR011029">
    <property type="entry name" value="DEATH-like_dom_sf"/>
</dbReference>
<dbReference type="Gene3D" id="1.10.533.10">
    <property type="entry name" value="Death Domain, Fas"/>
    <property type="match status" value="2"/>
</dbReference>
<feature type="domain" description="Death" evidence="2">
    <location>
        <begin position="164"/>
        <end position="222"/>
    </location>
</feature>
<gene>
    <name evidence="4" type="ORF">ACJMK2_033349</name>
</gene>
<keyword evidence="5" id="KW-1185">Reference proteome</keyword>
<dbReference type="PANTHER" id="PTHR48169:SF7">
    <property type="entry name" value="CASPASE 10"/>
    <property type="match status" value="1"/>
</dbReference>
<keyword evidence="1" id="KW-0053">Apoptosis</keyword>
<evidence type="ECO:0008006" key="6">
    <source>
        <dbReference type="Google" id="ProtNLM"/>
    </source>
</evidence>
<dbReference type="InterPro" id="IPR000488">
    <property type="entry name" value="Death_dom"/>
</dbReference>
<dbReference type="EMBL" id="JBJQND010000005">
    <property type="protein sequence ID" value="KAL3875401.1"/>
    <property type="molecule type" value="Genomic_DNA"/>
</dbReference>
<dbReference type="CDD" id="cd08336">
    <property type="entry name" value="DED_FADD"/>
    <property type="match status" value="1"/>
</dbReference>
<evidence type="ECO:0000259" key="2">
    <source>
        <dbReference type="PROSITE" id="PS50017"/>
    </source>
</evidence>
<dbReference type="SUPFAM" id="SSF47986">
    <property type="entry name" value="DEATH domain"/>
    <property type="match status" value="1"/>
</dbReference>
<feature type="domain" description="DED" evidence="3">
    <location>
        <begin position="3"/>
        <end position="83"/>
    </location>
</feature>
<dbReference type="CDD" id="cd01670">
    <property type="entry name" value="Death"/>
    <property type="match status" value="1"/>
</dbReference>
<evidence type="ECO:0000259" key="3">
    <source>
        <dbReference type="PROSITE" id="PS50168"/>
    </source>
</evidence>
<dbReference type="AlphaFoldDB" id="A0ABD3WPK6"/>
<protein>
    <recommendedName>
        <fullName evidence="6">Death domain-containing protein</fullName>
    </recommendedName>
</protein>